<dbReference type="Proteomes" id="UP000422764">
    <property type="component" value="Chromosome"/>
</dbReference>
<evidence type="ECO:0008006" key="3">
    <source>
        <dbReference type="Google" id="ProtNLM"/>
    </source>
</evidence>
<accession>A0A6I6EU12</accession>
<dbReference type="AlphaFoldDB" id="A0A6I6EU12"/>
<name>A0A6I6EU12_9CLOT</name>
<organism evidence="1 2">
    <name type="scientific">Clostridium bovifaecis</name>
    <dbReference type="NCBI Taxonomy" id="2184719"/>
    <lineage>
        <taxon>Bacteria</taxon>
        <taxon>Bacillati</taxon>
        <taxon>Bacillota</taxon>
        <taxon>Clostridia</taxon>
        <taxon>Eubacteriales</taxon>
        <taxon>Clostridiaceae</taxon>
        <taxon>Clostridium</taxon>
    </lineage>
</organism>
<keyword evidence="2" id="KW-1185">Reference proteome</keyword>
<sequence length="199" mass="23262">MVHRSNRKISRLLVIILAMVFMSNSFIIPKAKAGENSSEFSARQDVAIDKIWRIRFSKEIEETSANEKNVKIYDYGNSRYMPVDVSLGIDKHYLVVKLKSGTYNGIHYDGKYEYGKKYRLEVSKNITSKATPKEKNKKMLYDLRMDFTTRLENPYPGIPAENGTVIMKDKAYSIEYLEKNSQLANDNKKWRIRSIFYIF</sequence>
<reference evidence="1 2" key="1">
    <citation type="submission" date="2019-12" db="EMBL/GenBank/DDBJ databases">
        <title>Genome sequenceing of Clostridium bovifaecis.</title>
        <authorList>
            <person name="Yao Y."/>
        </authorList>
    </citation>
    <scope>NUCLEOTIDE SEQUENCE [LARGE SCALE GENOMIC DNA]</scope>
    <source>
        <strain evidence="1 2">BXX</strain>
    </source>
</reference>
<proteinExistence type="predicted"/>
<gene>
    <name evidence="1" type="ORF">GOM49_12715</name>
</gene>
<dbReference type="EMBL" id="CP046522">
    <property type="protein sequence ID" value="QGU95843.1"/>
    <property type="molecule type" value="Genomic_DNA"/>
</dbReference>
<evidence type="ECO:0000313" key="2">
    <source>
        <dbReference type="Proteomes" id="UP000422764"/>
    </source>
</evidence>
<protein>
    <recommendedName>
        <fullName evidence="3">SbsA Ig-like domain-containing protein</fullName>
    </recommendedName>
</protein>
<evidence type="ECO:0000313" key="1">
    <source>
        <dbReference type="EMBL" id="QGU95843.1"/>
    </source>
</evidence>